<keyword evidence="3" id="KW-1185">Reference proteome</keyword>
<feature type="domain" description="Flagellin N-terminal" evidence="1">
    <location>
        <begin position="3"/>
        <end position="141"/>
    </location>
</feature>
<evidence type="ECO:0000313" key="2">
    <source>
        <dbReference type="EMBL" id="SFQ39881.1"/>
    </source>
</evidence>
<keyword evidence="2" id="KW-0966">Cell projection</keyword>
<proteinExistence type="predicted"/>
<reference evidence="3" key="1">
    <citation type="submission" date="2016-10" db="EMBL/GenBank/DDBJ databases">
        <authorList>
            <person name="Varghese N."/>
            <person name="Submissions S."/>
        </authorList>
    </citation>
    <scope>NUCLEOTIDE SEQUENCE [LARGE SCALE GENOMIC DNA]</scope>
    <source>
        <strain evidence="3">P18</strain>
    </source>
</reference>
<dbReference type="OrthoDB" id="9758307at2"/>
<evidence type="ECO:0000259" key="1">
    <source>
        <dbReference type="Pfam" id="PF00669"/>
    </source>
</evidence>
<dbReference type="GO" id="GO:0009288">
    <property type="term" value="C:bacterial-type flagellum"/>
    <property type="evidence" value="ECO:0007669"/>
    <property type="project" value="InterPro"/>
</dbReference>
<dbReference type="EMBL" id="FOXO01000041">
    <property type="protein sequence ID" value="SFQ39881.1"/>
    <property type="molecule type" value="Genomic_DNA"/>
</dbReference>
<dbReference type="Proteomes" id="UP000182624">
    <property type="component" value="Unassembled WGS sequence"/>
</dbReference>
<dbReference type="PANTHER" id="PTHR42792">
    <property type="entry name" value="FLAGELLIN"/>
    <property type="match status" value="1"/>
</dbReference>
<organism evidence="2 3">
    <name type="scientific">Butyrivibrio proteoclasticus</name>
    <dbReference type="NCBI Taxonomy" id="43305"/>
    <lineage>
        <taxon>Bacteria</taxon>
        <taxon>Bacillati</taxon>
        <taxon>Bacillota</taxon>
        <taxon>Clostridia</taxon>
        <taxon>Lachnospirales</taxon>
        <taxon>Lachnospiraceae</taxon>
        <taxon>Butyrivibrio</taxon>
    </lineage>
</organism>
<dbReference type="InterPro" id="IPR001492">
    <property type="entry name" value="Flagellin"/>
</dbReference>
<keyword evidence="2" id="KW-0969">Cilium</keyword>
<evidence type="ECO:0000313" key="3">
    <source>
        <dbReference type="Proteomes" id="UP000182624"/>
    </source>
</evidence>
<accession>A0A1I5Y6L3</accession>
<dbReference type="RefSeq" id="WP_074891738.1">
    <property type="nucleotide sequence ID" value="NZ_FOXO01000041.1"/>
</dbReference>
<dbReference type="SUPFAM" id="SSF64518">
    <property type="entry name" value="Phase 1 flagellin"/>
    <property type="match status" value="1"/>
</dbReference>
<protein>
    <submittedName>
        <fullName evidence="2">Flagellar hook-associated protein 3 FlgL</fullName>
    </submittedName>
</protein>
<name>A0A1I5Y6L3_9FIRM</name>
<dbReference type="Gene3D" id="1.20.1330.10">
    <property type="entry name" value="f41 fragment of flagellin, N-terminal domain"/>
    <property type="match status" value="2"/>
</dbReference>
<dbReference type="PANTHER" id="PTHR42792:SF1">
    <property type="entry name" value="FLAGELLAR HOOK-ASSOCIATED PROTEIN 3"/>
    <property type="match status" value="1"/>
</dbReference>
<dbReference type="InterPro" id="IPR001029">
    <property type="entry name" value="Flagellin_N"/>
</dbReference>
<gene>
    <name evidence="2" type="ORF">SAMN04487928_14121</name>
</gene>
<dbReference type="Pfam" id="PF00669">
    <property type="entry name" value="Flagellin_N"/>
    <property type="match status" value="1"/>
</dbReference>
<dbReference type="GO" id="GO:0005198">
    <property type="term" value="F:structural molecule activity"/>
    <property type="evidence" value="ECO:0007669"/>
    <property type="project" value="InterPro"/>
</dbReference>
<keyword evidence="2" id="KW-0282">Flagellum</keyword>
<dbReference type="AlphaFoldDB" id="A0A1I5Y6L3"/>
<sequence length="707" mass="77824">MRITNKIMQNNSLYNINNNKVAEDQLNAMMSTGKRITRPSDDPVIAIRALRLRSNVTQLSQYYEKNAKDAESWLDVTADSLSTVTDVLTDAVKQATKGANMDLTLDDLSIIVTQMDALAKEYYSTGNVDYAGRYVFTGYRTDTALSFSKTSTADYEDINDEFNAVDVGESKRVLGNYKLDSTELASLTSNDVPVESDITECTVGRIRLSYDNLNYLSGVEGDSPTLKFREDLTQPATSTVSETVSVINVTYKTVEGDTRYVAVPLDTYSKDDTTPKSVTIDGVTYTGTMNDDGLSTVTFTEDGNNYTIALTKDGVYDETASSTGYIQSASTEIETVSKSTVSYTNGAGAVQTSFSLPLLPVIKQTYSITLDNSHVATVNSDGTYTITTTDQADEADGTKSNVVINVTSNGSIHSSYKEYSLEIPTDNIIYSTTSEEDIDDAYNELYNDKSGNAVAYLNAATGEVLLNGYLRDRLSVLPDIINANSIDMVYDKKEWEAGDIKPENLFNCTYNYKDTNGDDKQILYNRGSAAHQIAYDVGFAQSVVVNTTADAVFTTDVKRDIDDLNGVLNKLKQIDGTIKTLEGKLAFITEDTEEYNNIQKEIGAAQKSYNYFRNQLQEEFEHKITSMQKALDTANIAVTDNGTRSKRLDLISTRLMGQTTTFQTLKSENEDADLAETITHLTSAQVTYEASLMATGKISQTSLMNYI</sequence>